<dbReference type="AlphaFoldDB" id="A0A0F4YN78"/>
<keyword evidence="9" id="KW-1015">Disulfide bond</keyword>
<name>A0A0F4YN78_RASE3</name>
<evidence type="ECO:0000256" key="7">
    <source>
        <dbReference type="ARBA" id="ARBA00022801"/>
    </source>
</evidence>
<keyword evidence="3" id="KW-0336">GPI-anchor</keyword>
<keyword evidence="3" id="KW-0449">Lipoprotein</keyword>
<dbReference type="OrthoDB" id="771136at2759"/>
<dbReference type="GO" id="GO:0098552">
    <property type="term" value="C:side of membrane"/>
    <property type="evidence" value="ECO:0007669"/>
    <property type="project" value="UniProtKB-KW"/>
</dbReference>
<dbReference type="PRINTS" id="PR00792">
    <property type="entry name" value="PEPSIN"/>
</dbReference>
<comment type="caution">
    <text evidence="13">The sequence shown here is derived from an EMBL/GenBank/DDBJ whole genome shotgun (WGS) entry which is preliminary data.</text>
</comment>
<feature type="disulfide bond" evidence="9">
    <location>
        <begin position="328"/>
        <end position="369"/>
    </location>
</feature>
<keyword evidence="14" id="KW-1185">Reference proteome</keyword>
<feature type="active site" evidence="8">
    <location>
        <position position="91"/>
    </location>
</feature>
<dbReference type="PROSITE" id="PS51767">
    <property type="entry name" value="PEPTIDASE_A1"/>
    <property type="match status" value="1"/>
</dbReference>
<keyword evidence="4 10" id="KW-0645">Protease</keyword>
<keyword evidence="3" id="KW-0472">Membrane</keyword>
<dbReference type="EMBL" id="LASV01000329">
    <property type="protein sequence ID" value="KKA19679.1"/>
    <property type="molecule type" value="Genomic_DNA"/>
</dbReference>
<dbReference type="InterPro" id="IPR001461">
    <property type="entry name" value="Aspartic_peptidase_A1"/>
</dbReference>
<feature type="signal peptide" evidence="11">
    <location>
        <begin position="1"/>
        <end position="28"/>
    </location>
</feature>
<evidence type="ECO:0000313" key="13">
    <source>
        <dbReference type="EMBL" id="KKA19679.1"/>
    </source>
</evidence>
<dbReference type="STRING" id="1408163.A0A0F4YN78"/>
<comment type="similarity">
    <text evidence="2 10">Belongs to the peptidase A1 family.</text>
</comment>
<evidence type="ECO:0000256" key="11">
    <source>
        <dbReference type="SAM" id="SignalP"/>
    </source>
</evidence>
<dbReference type="PANTHER" id="PTHR47966:SF65">
    <property type="entry name" value="ASPARTIC-TYPE ENDOPEPTIDASE"/>
    <property type="match status" value="1"/>
</dbReference>
<evidence type="ECO:0000256" key="2">
    <source>
        <dbReference type="ARBA" id="ARBA00007447"/>
    </source>
</evidence>
<dbReference type="Proteomes" id="UP000053958">
    <property type="component" value="Unassembled WGS sequence"/>
</dbReference>
<evidence type="ECO:0000256" key="9">
    <source>
        <dbReference type="PIRSR" id="PIRSR601461-2"/>
    </source>
</evidence>
<gene>
    <name evidence="13" type="ORF">T310_6335</name>
</gene>
<dbReference type="SUPFAM" id="SSF50630">
    <property type="entry name" value="Acid proteases"/>
    <property type="match status" value="1"/>
</dbReference>
<evidence type="ECO:0000256" key="1">
    <source>
        <dbReference type="ARBA" id="ARBA00004609"/>
    </source>
</evidence>
<dbReference type="CDD" id="cd05474">
    <property type="entry name" value="SAP_like"/>
    <property type="match status" value="1"/>
</dbReference>
<dbReference type="GO" id="GO:0005886">
    <property type="term" value="C:plasma membrane"/>
    <property type="evidence" value="ECO:0007669"/>
    <property type="project" value="UniProtKB-SubCell"/>
</dbReference>
<dbReference type="Gene3D" id="2.40.70.10">
    <property type="entry name" value="Acid Proteases"/>
    <property type="match status" value="2"/>
</dbReference>
<dbReference type="PROSITE" id="PS00141">
    <property type="entry name" value="ASP_PROTEASE"/>
    <property type="match status" value="1"/>
</dbReference>
<dbReference type="GeneID" id="25318637"/>
<evidence type="ECO:0000259" key="12">
    <source>
        <dbReference type="PROSITE" id="PS51767"/>
    </source>
</evidence>
<dbReference type="InterPro" id="IPR033876">
    <property type="entry name" value="SAP-like"/>
</dbReference>
<evidence type="ECO:0000313" key="14">
    <source>
        <dbReference type="Proteomes" id="UP000053958"/>
    </source>
</evidence>
<dbReference type="InterPro" id="IPR001969">
    <property type="entry name" value="Aspartic_peptidase_AS"/>
</dbReference>
<dbReference type="GO" id="GO:0006508">
    <property type="term" value="P:proteolysis"/>
    <property type="evidence" value="ECO:0007669"/>
    <property type="project" value="UniProtKB-KW"/>
</dbReference>
<dbReference type="RefSeq" id="XP_013326291.1">
    <property type="nucleotide sequence ID" value="XM_013470837.1"/>
</dbReference>
<accession>A0A0F4YN78</accession>
<keyword evidence="5 11" id="KW-0732">Signal</keyword>
<evidence type="ECO:0000256" key="5">
    <source>
        <dbReference type="ARBA" id="ARBA00022729"/>
    </source>
</evidence>
<dbReference type="PANTHER" id="PTHR47966">
    <property type="entry name" value="BETA-SITE APP-CLEAVING ENZYME, ISOFORM A-RELATED"/>
    <property type="match status" value="1"/>
</dbReference>
<evidence type="ECO:0000256" key="4">
    <source>
        <dbReference type="ARBA" id="ARBA00022670"/>
    </source>
</evidence>
<dbReference type="InterPro" id="IPR033121">
    <property type="entry name" value="PEPTIDASE_A1"/>
</dbReference>
<keyword evidence="7 10" id="KW-0378">Hydrolase</keyword>
<feature type="domain" description="Peptidase A1" evidence="12">
    <location>
        <begin position="73"/>
        <end position="407"/>
    </location>
</feature>
<protein>
    <submittedName>
        <fullName evidence="13">Yapsin</fullName>
    </submittedName>
</protein>
<sequence>MAALSVRKCVASLLGLLAVLDSQASAEADSPKVVKMDLSRSPATSSSNVAGRRLARRNSITVPVMNAVSQGLYFVNATVGTPPQTVQLQIDTGSSDIWFFGPDSCDESTSPCLGGVFDPSDSSSVKIIGKDDFQIKYGTPDSGVVGDYITDDFSIGGVTIKNLTMAVATDAKVVPTGIMGIGFDTDESIVVEDHSKPYPNIVDVMVEQGLISTRAYSLWLNDLDSRSGSILFGGYDTSKFTGKLLTLPIQPDAQTGNISTMTVAWTSLSVTNTTTGKSQTLSSDSLPAPALLDSGTTATMLPPDLYEQLAQFFGAIQDPSSDQALVQCDLLQTADGTLDFEFGGTGGPVIKVPFSEFAIPLGVDTWGLCQLGLMPATDPNLGVILGDTFLRSAYVVYDLDNKQISLAQTVFNTTESNVVEIKQSSSGSAVGSMVTGVTVTQTATGLQAPGIATATGTVRYTGTALATSTVSPSSSSSSSKSGAAGTVRGTFASAVVGLLSMIVALY</sequence>
<evidence type="ECO:0000256" key="8">
    <source>
        <dbReference type="PIRSR" id="PIRSR601461-1"/>
    </source>
</evidence>
<evidence type="ECO:0000256" key="3">
    <source>
        <dbReference type="ARBA" id="ARBA00022622"/>
    </source>
</evidence>
<organism evidence="13 14">
    <name type="scientific">Rasamsonia emersonii (strain ATCC 16479 / CBS 393.64 / IMI 116815)</name>
    <dbReference type="NCBI Taxonomy" id="1408163"/>
    <lineage>
        <taxon>Eukaryota</taxon>
        <taxon>Fungi</taxon>
        <taxon>Dikarya</taxon>
        <taxon>Ascomycota</taxon>
        <taxon>Pezizomycotina</taxon>
        <taxon>Eurotiomycetes</taxon>
        <taxon>Eurotiomycetidae</taxon>
        <taxon>Eurotiales</taxon>
        <taxon>Trichocomaceae</taxon>
        <taxon>Rasamsonia</taxon>
    </lineage>
</organism>
<keyword evidence="3" id="KW-0325">Glycoprotein</keyword>
<keyword evidence="6 10" id="KW-0064">Aspartyl protease</keyword>
<reference evidence="13 14" key="1">
    <citation type="submission" date="2015-04" db="EMBL/GenBank/DDBJ databases">
        <authorList>
            <person name="Heijne W.H."/>
            <person name="Fedorova N.D."/>
            <person name="Nierman W.C."/>
            <person name="Vollebregt A.W."/>
            <person name="Zhao Z."/>
            <person name="Wu L."/>
            <person name="Kumar M."/>
            <person name="Stam H."/>
            <person name="van den Berg M.A."/>
            <person name="Pel H.J."/>
        </authorList>
    </citation>
    <scope>NUCLEOTIDE SEQUENCE [LARGE SCALE GENOMIC DNA]</scope>
    <source>
        <strain evidence="13 14">CBS 393.64</strain>
    </source>
</reference>
<feature type="active site" evidence="8">
    <location>
        <position position="293"/>
    </location>
</feature>
<dbReference type="GO" id="GO:0004190">
    <property type="term" value="F:aspartic-type endopeptidase activity"/>
    <property type="evidence" value="ECO:0007669"/>
    <property type="project" value="UniProtKB-KW"/>
</dbReference>
<comment type="subcellular location">
    <subcellularLocation>
        <location evidence="1">Cell membrane</location>
        <topology evidence="1">Lipid-anchor</topology>
        <topology evidence="1">GPI-anchor</topology>
    </subcellularLocation>
</comment>
<evidence type="ECO:0000256" key="6">
    <source>
        <dbReference type="ARBA" id="ARBA00022750"/>
    </source>
</evidence>
<proteinExistence type="inferred from homology"/>
<dbReference type="InterPro" id="IPR021109">
    <property type="entry name" value="Peptidase_aspartic_dom_sf"/>
</dbReference>
<feature type="chain" id="PRO_5002481853" evidence="11">
    <location>
        <begin position="29"/>
        <end position="506"/>
    </location>
</feature>
<dbReference type="Pfam" id="PF00026">
    <property type="entry name" value="Asp"/>
    <property type="match status" value="1"/>
</dbReference>
<evidence type="ECO:0000256" key="10">
    <source>
        <dbReference type="RuleBase" id="RU000454"/>
    </source>
</evidence>